<dbReference type="Proteomes" id="UP000774326">
    <property type="component" value="Unassembled WGS sequence"/>
</dbReference>
<dbReference type="AlphaFoldDB" id="A0A9P8Q8C3"/>
<comment type="caution">
    <text evidence="1">The sequence shown here is derived from an EMBL/GenBank/DDBJ whole genome shotgun (WGS) entry which is preliminary data.</text>
</comment>
<protein>
    <submittedName>
        <fullName evidence="1">Uncharacterized protein</fullName>
    </submittedName>
</protein>
<reference evidence="1" key="2">
    <citation type="submission" date="2021-01" db="EMBL/GenBank/DDBJ databases">
        <authorList>
            <person name="Schikora-Tamarit M.A."/>
        </authorList>
    </citation>
    <scope>NUCLEOTIDE SEQUENCE</scope>
    <source>
        <strain evidence="1">CBS2887</strain>
    </source>
</reference>
<gene>
    <name evidence="1" type="ORF">WICPIJ_003155</name>
</gene>
<reference evidence="1" key="1">
    <citation type="journal article" date="2021" name="Open Biol.">
        <title>Shared evolutionary footprints suggest mitochondrial oxidative damage underlies multiple complex I losses in fungi.</title>
        <authorList>
            <person name="Schikora-Tamarit M.A."/>
            <person name="Marcet-Houben M."/>
            <person name="Nosek J."/>
            <person name="Gabaldon T."/>
        </authorList>
    </citation>
    <scope>NUCLEOTIDE SEQUENCE</scope>
    <source>
        <strain evidence="1">CBS2887</strain>
    </source>
</reference>
<accession>A0A9P8Q8C3</accession>
<evidence type="ECO:0000313" key="1">
    <source>
        <dbReference type="EMBL" id="KAH3685867.1"/>
    </source>
</evidence>
<organism evidence="1 2">
    <name type="scientific">Wickerhamomyces pijperi</name>
    <name type="common">Yeast</name>
    <name type="synonym">Pichia pijperi</name>
    <dbReference type="NCBI Taxonomy" id="599730"/>
    <lineage>
        <taxon>Eukaryota</taxon>
        <taxon>Fungi</taxon>
        <taxon>Dikarya</taxon>
        <taxon>Ascomycota</taxon>
        <taxon>Saccharomycotina</taxon>
        <taxon>Saccharomycetes</taxon>
        <taxon>Phaffomycetales</taxon>
        <taxon>Wickerhamomycetaceae</taxon>
        <taxon>Wickerhamomyces</taxon>
    </lineage>
</organism>
<evidence type="ECO:0000313" key="2">
    <source>
        <dbReference type="Proteomes" id="UP000774326"/>
    </source>
</evidence>
<keyword evidence="2" id="KW-1185">Reference proteome</keyword>
<sequence>MVFKPALANSGLKSTVISVKIGTASLNLNSIKSLGDSSMILSTTFKAATLDCHLAEDFKYANSSTKRTEDKASTGRAP</sequence>
<proteinExistence type="predicted"/>
<name>A0A9P8Q8C3_WICPI</name>
<dbReference type="EMBL" id="JAEUBG010001747">
    <property type="protein sequence ID" value="KAH3685867.1"/>
    <property type="molecule type" value="Genomic_DNA"/>
</dbReference>